<dbReference type="EMBL" id="CARXXK010000003">
    <property type="protein sequence ID" value="CAI6360684.1"/>
    <property type="molecule type" value="Genomic_DNA"/>
</dbReference>
<organism evidence="2 3">
    <name type="scientific">Macrosiphum euphorbiae</name>
    <name type="common">potato aphid</name>
    <dbReference type="NCBI Taxonomy" id="13131"/>
    <lineage>
        <taxon>Eukaryota</taxon>
        <taxon>Metazoa</taxon>
        <taxon>Ecdysozoa</taxon>
        <taxon>Arthropoda</taxon>
        <taxon>Hexapoda</taxon>
        <taxon>Insecta</taxon>
        <taxon>Pterygota</taxon>
        <taxon>Neoptera</taxon>
        <taxon>Paraneoptera</taxon>
        <taxon>Hemiptera</taxon>
        <taxon>Sternorrhyncha</taxon>
        <taxon>Aphidomorpha</taxon>
        <taxon>Aphidoidea</taxon>
        <taxon>Aphididae</taxon>
        <taxon>Macrosiphini</taxon>
        <taxon>Macrosiphum</taxon>
    </lineage>
</organism>
<comment type="caution">
    <text evidence="2">The sequence shown here is derived from an EMBL/GenBank/DDBJ whole genome shotgun (WGS) entry which is preliminary data.</text>
</comment>
<accession>A0AAV0WYG6</accession>
<evidence type="ECO:0000313" key="2">
    <source>
        <dbReference type="EMBL" id="CAI6360684.1"/>
    </source>
</evidence>
<evidence type="ECO:0000313" key="3">
    <source>
        <dbReference type="Proteomes" id="UP001160148"/>
    </source>
</evidence>
<dbReference type="AlphaFoldDB" id="A0AAV0WYG6"/>
<feature type="region of interest" description="Disordered" evidence="1">
    <location>
        <begin position="39"/>
        <end position="71"/>
    </location>
</feature>
<reference evidence="2 3" key="1">
    <citation type="submission" date="2023-01" db="EMBL/GenBank/DDBJ databases">
        <authorList>
            <person name="Whitehead M."/>
        </authorList>
    </citation>
    <scope>NUCLEOTIDE SEQUENCE [LARGE SCALE GENOMIC DNA]</scope>
</reference>
<sequence>MSVGCLRSRRSPEVGEVSGISARLFEVSDIPMRRVGKLAGPDVWRTGGGGTPSGQPDPTYDINPRKVEADR</sequence>
<dbReference type="Proteomes" id="UP001160148">
    <property type="component" value="Unassembled WGS sequence"/>
</dbReference>
<keyword evidence="3" id="KW-1185">Reference proteome</keyword>
<name>A0AAV0WYG6_9HEMI</name>
<proteinExistence type="predicted"/>
<protein>
    <submittedName>
        <fullName evidence="2">Uncharacterized protein</fullName>
    </submittedName>
</protein>
<evidence type="ECO:0000256" key="1">
    <source>
        <dbReference type="SAM" id="MobiDB-lite"/>
    </source>
</evidence>
<gene>
    <name evidence="2" type="ORF">MEUPH1_LOCUS15957</name>
</gene>